<dbReference type="PROSITE" id="PS50835">
    <property type="entry name" value="IG_LIKE"/>
    <property type="match status" value="1"/>
</dbReference>
<feature type="compositionally biased region" description="Polar residues" evidence="3">
    <location>
        <begin position="50"/>
        <end position="66"/>
    </location>
</feature>
<dbReference type="InterPro" id="IPR003598">
    <property type="entry name" value="Ig_sub2"/>
</dbReference>
<feature type="region of interest" description="Disordered" evidence="3">
    <location>
        <begin position="119"/>
        <end position="185"/>
    </location>
</feature>
<dbReference type="SMART" id="SM00408">
    <property type="entry name" value="IGc2"/>
    <property type="match status" value="1"/>
</dbReference>
<feature type="compositionally biased region" description="Polar residues" evidence="3">
    <location>
        <begin position="545"/>
        <end position="561"/>
    </location>
</feature>
<dbReference type="SMART" id="SM00409">
    <property type="entry name" value="IG"/>
    <property type="match status" value="2"/>
</dbReference>
<keyword evidence="1" id="KW-1015">Disulfide bond</keyword>
<dbReference type="Pfam" id="PF07679">
    <property type="entry name" value="I-set"/>
    <property type="match status" value="1"/>
</dbReference>
<dbReference type="Gene3D" id="2.60.40.10">
    <property type="entry name" value="Immunoglobulins"/>
    <property type="match status" value="2"/>
</dbReference>
<feature type="compositionally biased region" description="Polar residues" evidence="3">
    <location>
        <begin position="119"/>
        <end position="131"/>
    </location>
</feature>
<feature type="compositionally biased region" description="Basic and acidic residues" evidence="3">
    <location>
        <begin position="151"/>
        <end position="165"/>
    </location>
</feature>
<feature type="region of interest" description="Disordered" evidence="3">
    <location>
        <begin position="534"/>
        <end position="580"/>
    </location>
</feature>
<dbReference type="InterPro" id="IPR013098">
    <property type="entry name" value="Ig_I-set"/>
</dbReference>
<evidence type="ECO:0000256" key="2">
    <source>
        <dbReference type="ARBA" id="ARBA00023319"/>
    </source>
</evidence>
<dbReference type="AlphaFoldDB" id="A0A183TD54"/>
<evidence type="ECO:0000259" key="4">
    <source>
        <dbReference type="PROSITE" id="PS50835"/>
    </source>
</evidence>
<reference evidence="5" key="1">
    <citation type="submission" date="2016-06" db="UniProtKB">
        <authorList>
            <consortium name="WormBaseParasite"/>
        </authorList>
    </citation>
    <scope>IDENTIFICATION</scope>
</reference>
<dbReference type="InterPro" id="IPR007110">
    <property type="entry name" value="Ig-like_dom"/>
</dbReference>
<accession>A0A183TD54</accession>
<dbReference type="PANTHER" id="PTHR47633">
    <property type="entry name" value="IMMUNOGLOBULIN"/>
    <property type="match status" value="1"/>
</dbReference>
<organism evidence="5">
    <name type="scientific">Schistocephalus solidus</name>
    <name type="common">Tapeworm</name>
    <dbReference type="NCBI Taxonomy" id="70667"/>
    <lineage>
        <taxon>Eukaryota</taxon>
        <taxon>Metazoa</taxon>
        <taxon>Spiralia</taxon>
        <taxon>Lophotrochozoa</taxon>
        <taxon>Platyhelminthes</taxon>
        <taxon>Cestoda</taxon>
        <taxon>Eucestoda</taxon>
        <taxon>Diphyllobothriidea</taxon>
        <taxon>Diphyllobothriidae</taxon>
        <taxon>Schistocephalus</taxon>
    </lineage>
</organism>
<name>A0A183TD54_SCHSO</name>
<dbReference type="InterPro" id="IPR013783">
    <property type="entry name" value="Ig-like_fold"/>
</dbReference>
<feature type="region of interest" description="Disordered" evidence="3">
    <location>
        <begin position="40"/>
        <end position="70"/>
    </location>
</feature>
<keyword evidence="2" id="KW-0393">Immunoglobulin domain</keyword>
<evidence type="ECO:0000256" key="3">
    <source>
        <dbReference type="SAM" id="MobiDB-lite"/>
    </source>
</evidence>
<feature type="domain" description="Ig-like" evidence="4">
    <location>
        <begin position="331"/>
        <end position="428"/>
    </location>
</feature>
<evidence type="ECO:0000256" key="1">
    <source>
        <dbReference type="ARBA" id="ARBA00023157"/>
    </source>
</evidence>
<dbReference type="FunFam" id="2.60.40.10:FF:000032">
    <property type="entry name" value="palladin isoform X1"/>
    <property type="match status" value="1"/>
</dbReference>
<protein>
    <submittedName>
        <fullName evidence="5">Ig-like domain-containing protein</fullName>
    </submittedName>
</protein>
<dbReference type="SUPFAM" id="SSF48726">
    <property type="entry name" value="Immunoglobulin"/>
    <property type="match status" value="2"/>
</dbReference>
<evidence type="ECO:0000313" key="5">
    <source>
        <dbReference type="WBParaSite" id="SSLN_0001494401-mRNA-1"/>
    </source>
</evidence>
<sequence>LDANSDDCGKYEAVVNNIAGSARATINVDPILQWSAVKMQEREPKPGAADSNSEPSSTNPSYQITPRQRPHPAFLIRPQSVTANVGESVTFSCLIRPPPAVLGDRKIGFVVWRHGGHDLTSSAPSSTAQRVQTKENDPAEGAFQMEISGLTRDDHGDDLGSRHDQATTPQAEPHSDRDTKSTDGNVSQFNEEYETEAGSEENPCRVTHFRGPIPKSRSSLSLFGSNKSHLQKPPYHPRFPRAWCIADVGDHKAERIEKVCRYRSLPNLFDLSITHESSIVVETFRLFRDDASVSCSSFNRLRTSSSSAQLSTIHRLTDDSGTFLIEADISPKAEFFIDGPSLPAAVVIASGGRLEVTCHVNGFPPPQVFWLKDGRQVHRSHERDDFQVKQDGIIHQLIIPEAHQRHSGQWEVIGRNTAGLVLSSMMVTVDGRQKVIQSRQEDASDRHFISVTKPPCNRISPPPLLSNPLDGHLSLPSPAAVHFEPSEVPMTMQKRTQIYLTHTVLGAPPKFTSLFHDQVHRKGSDVRFECNIKGIPDPREDSMPDSLNSKTEGLKSNSPPLTLTAFHADRVNAPLKESGQ</sequence>
<proteinExistence type="predicted"/>
<dbReference type="WBParaSite" id="SSLN_0001494401-mRNA-1">
    <property type="protein sequence ID" value="SSLN_0001494401-mRNA-1"/>
    <property type="gene ID" value="SSLN_0001494401"/>
</dbReference>
<dbReference type="InterPro" id="IPR003599">
    <property type="entry name" value="Ig_sub"/>
</dbReference>
<dbReference type="InterPro" id="IPR036179">
    <property type="entry name" value="Ig-like_dom_sf"/>
</dbReference>